<reference evidence="1 2" key="1">
    <citation type="journal article" date="2021" name="Elife">
        <title>Chloroplast acquisition without the gene transfer in kleptoplastic sea slugs, Plakobranchus ocellatus.</title>
        <authorList>
            <person name="Maeda T."/>
            <person name="Takahashi S."/>
            <person name="Yoshida T."/>
            <person name="Shimamura S."/>
            <person name="Takaki Y."/>
            <person name="Nagai Y."/>
            <person name="Toyoda A."/>
            <person name="Suzuki Y."/>
            <person name="Arimoto A."/>
            <person name="Ishii H."/>
            <person name="Satoh N."/>
            <person name="Nishiyama T."/>
            <person name="Hasebe M."/>
            <person name="Maruyama T."/>
            <person name="Minagawa J."/>
            <person name="Obokata J."/>
            <person name="Shigenobu S."/>
        </authorList>
    </citation>
    <scope>NUCLEOTIDE SEQUENCE [LARGE SCALE GENOMIC DNA]</scope>
</reference>
<keyword evidence="2" id="KW-1185">Reference proteome</keyword>
<accession>A0AAV4AQN0</accession>
<evidence type="ECO:0000313" key="2">
    <source>
        <dbReference type="Proteomes" id="UP000735302"/>
    </source>
</evidence>
<dbReference type="AlphaFoldDB" id="A0AAV4AQN0"/>
<sequence>MEIRQELLNGDENVVTSMDCKYERYLCYLSWRFEAERDMADATGTLTFTCFAFDDLERTEARRYINFRVSE</sequence>
<protein>
    <submittedName>
        <fullName evidence="1">Uncharacterized protein</fullName>
    </submittedName>
</protein>
<proteinExistence type="predicted"/>
<comment type="caution">
    <text evidence="1">The sequence shown here is derived from an EMBL/GenBank/DDBJ whole genome shotgun (WGS) entry which is preliminary data.</text>
</comment>
<dbReference type="Proteomes" id="UP000735302">
    <property type="component" value="Unassembled WGS sequence"/>
</dbReference>
<name>A0AAV4AQN0_9GAST</name>
<gene>
    <name evidence="1" type="ORF">PoB_003696600</name>
</gene>
<evidence type="ECO:0000313" key="1">
    <source>
        <dbReference type="EMBL" id="GFO10461.1"/>
    </source>
</evidence>
<dbReference type="EMBL" id="BLXT01004185">
    <property type="protein sequence ID" value="GFO10461.1"/>
    <property type="molecule type" value="Genomic_DNA"/>
</dbReference>
<organism evidence="1 2">
    <name type="scientific">Plakobranchus ocellatus</name>
    <dbReference type="NCBI Taxonomy" id="259542"/>
    <lineage>
        <taxon>Eukaryota</taxon>
        <taxon>Metazoa</taxon>
        <taxon>Spiralia</taxon>
        <taxon>Lophotrochozoa</taxon>
        <taxon>Mollusca</taxon>
        <taxon>Gastropoda</taxon>
        <taxon>Heterobranchia</taxon>
        <taxon>Euthyneura</taxon>
        <taxon>Panpulmonata</taxon>
        <taxon>Sacoglossa</taxon>
        <taxon>Placobranchoidea</taxon>
        <taxon>Plakobranchidae</taxon>
        <taxon>Plakobranchus</taxon>
    </lineage>
</organism>